<dbReference type="RefSeq" id="WP_153089682.1">
    <property type="nucleotide sequence ID" value="NZ_VZAH01000094.1"/>
</dbReference>
<dbReference type="EMBL" id="VZAH01000094">
    <property type="protein sequence ID" value="MQP14732.1"/>
    <property type="molecule type" value="Genomic_DNA"/>
</dbReference>
<dbReference type="Pfam" id="PF05523">
    <property type="entry name" value="FdtA"/>
    <property type="match status" value="1"/>
</dbReference>
<dbReference type="CDD" id="cd20292">
    <property type="entry name" value="cupin_QdtA-like"/>
    <property type="match status" value="1"/>
</dbReference>
<evidence type="ECO:0000259" key="1">
    <source>
        <dbReference type="Pfam" id="PF05523"/>
    </source>
</evidence>
<organism evidence="2 3">
    <name type="scientific">Segatella copri</name>
    <dbReference type="NCBI Taxonomy" id="165179"/>
    <lineage>
        <taxon>Bacteria</taxon>
        <taxon>Pseudomonadati</taxon>
        <taxon>Bacteroidota</taxon>
        <taxon>Bacteroidia</taxon>
        <taxon>Bacteroidales</taxon>
        <taxon>Prevotellaceae</taxon>
        <taxon>Segatella</taxon>
    </lineage>
</organism>
<dbReference type="Proteomes" id="UP000477980">
    <property type="component" value="Unassembled WGS sequence"/>
</dbReference>
<dbReference type="InterPro" id="IPR008894">
    <property type="entry name" value="QdtA_cupin_dom"/>
</dbReference>
<protein>
    <recommendedName>
        <fullName evidence="1">Sugar 3,4-ketoisomerase QdtA cupin domain-containing protein</fullName>
    </recommendedName>
</protein>
<dbReference type="SUPFAM" id="SSF51182">
    <property type="entry name" value="RmlC-like cupins"/>
    <property type="match status" value="1"/>
</dbReference>
<dbReference type="Gene3D" id="2.60.120.10">
    <property type="entry name" value="Jelly Rolls"/>
    <property type="match status" value="1"/>
</dbReference>
<feature type="domain" description="Sugar 3,4-ketoisomerase QdtA cupin" evidence="1">
    <location>
        <begin position="3"/>
        <end position="110"/>
    </location>
</feature>
<proteinExistence type="predicted"/>
<dbReference type="OrthoDB" id="9795513at2"/>
<dbReference type="AlphaFoldDB" id="A0A6G1VNY0"/>
<dbReference type="InterPro" id="IPR014710">
    <property type="entry name" value="RmlC-like_jellyroll"/>
</dbReference>
<sequence>MKKIEIIELPKIYDPRGSLTVAEENTHIPFDIKRMEWIHLGAIQPETPMELGESPVMLIALAGEITIQVIDNQPSARTITLNHPNQALILEEGCRSRITHSTKHSLLLTIHQK</sequence>
<evidence type="ECO:0000313" key="2">
    <source>
        <dbReference type="EMBL" id="MQP14732.1"/>
    </source>
</evidence>
<evidence type="ECO:0000313" key="3">
    <source>
        <dbReference type="Proteomes" id="UP000477980"/>
    </source>
</evidence>
<dbReference type="InterPro" id="IPR011051">
    <property type="entry name" value="RmlC_Cupin_sf"/>
</dbReference>
<accession>A0A6G1VNY0</accession>
<name>A0A6G1VNY0_9BACT</name>
<comment type="caution">
    <text evidence="2">The sequence shown here is derived from an EMBL/GenBank/DDBJ whole genome shotgun (WGS) entry which is preliminary data.</text>
</comment>
<gene>
    <name evidence="2" type="ORF">F7D25_10000</name>
</gene>
<reference evidence="2 3" key="1">
    <citation type="submission" date="2019-09" db="EMBL/GenBank/DDBJ databases">
        <title>Distinct polysaccharide growth profiles of human intestinal Prevotella copri isolates.</title>
        <authorList>
            <person name="Fehlner-Peach H."/>
            <person name="Magnabosco C."/>
            <person name="Raghavan V."/>
            <person name="Scher J.U."/>
            <person name="Tett A."/>
            <person name="Cox L.M."/>
            <person name="Gottsegen C."/>
            <person name="Watters A."/>
            <person name="Wiltshire- Gordon J.D."/>
            <person name="Segata N."/>
            <person name="Bonneau R."/>
            <person name="Littman D.R."/>
        </authorList>
    </citation>
    <scope>NUCLEOTIDE SEQUENCE [LARGE SCALE GENOMIC DNA]</scope>
    <source>
        <strain evidence="3">iAA917</strain>
    </source>
</reference>